<dbReference type="GO" id="GO:0006352">
    <property type="term" value="P:DNA-templated transcription initiation"/>
    <property type="evidence" value="ECO:0007669"/>
    <property type="project" value="InterPro"/>
</dbReference>
<proteinExistence type="inferred from homology"/>
<dbReference type="RefSeq" id="WP_187552593.1">
    <property type="nucleotide sequence ID" value="NZ_BMZL01000001.1"/>
</dbReference>
<evidence type="ECO:0000256" key="2">
    <source>
        <dbReference type="ARBA" id="ARBA00023015"/>
    </source>
</evidence>
<dbReference type="PANTHER" id="PTHR43133">
    <property type="entry name" value="RNA POLYMERASE ECF-TYPE SIGMA FACTO"/>
    <property type="match status" value="1"/>
</dbReference>
<dbReference type="Pfam" id="PF04542">
    <property type="entry name" value="Sigma70_r2"/>
    <property type="match status" value="1"/>
</dbReference>
<dbReference type="InterPro" id="IPR000838">
    <property type="entry name" value="RNA_pol_sigma70_ECF_CS"/>
</dbReference>
<evidence type="ECO:0000256" key="1">
    <source>
        <dbReference type="ARBA" id="ARBA00010641"/>
    </source>
</evidence>
<keyword evidence="3 6" id="KW-0731">Sigma factor</keyword>
<evidence type="ECO:0000259" key="8">
    <source>
        <dbReference type="Pfam" id="PF08281"/>
    </source>
</evidence>
<gene>
    <name evidence="9" type="ORF">H9L16_15925</name>
</gene>
<evidence type="ECO:0000256" key="6">
    <source>
        <dbReference type="RuleBase" id="RU000716"/>
    </source>
</evidence>
<evidence type="ECO:0000256" key="3">
    <source>
        <dbReference type="ARBA" id="ARBA00023082"/>
    </source>
</evidence>
<feature type="domain" description="RNA polymerase sigma-70 region 2" evidence="7">
    <location>
        <begin position="35"/>
        <end position="101"/>
    </location>
</feature>
<comment type="similarity">
    <text evidence="1 6">Belongs to the sigma-70 factor family. ECF subfamily.</text>
</comment>
<name>A0A7G9SQF1_9GAMM</name>
<dbReference type="InterPro" id="IPR013325">
    <property type="entry name" value="RNA_pol_sigma_r2"/>
</dbReference>
<dbReference type="PROSITE" id="PS01063">
    <property type="entry name" value="SIGMA70_ECF"/>
    <property type="match status" value="1"/>
</dbReference>
<dbReference type="PANTHER" id="PTHR43133:SF62">
    <property type="entry name" value="RNA POLYMERASE SIGMA FACTOR SIGZ"/>
    <property type="match status" value="1"/>
</dbReference>
<evidence type="ECO:0000259" key="7">
    <source>
        <dbReference type="Pfam" id="PF04542"/>
    </source>
</evidence>
<dbReference type="GO" id="GO:0016987">
    <property type="term" value="F:sigma factor activity"/>
    <property type="evidence" value="ECO:0007669"/>
    <property type="project" value="UniProtKB-KW"/>
</dbReference>
<dbReference type="KEGG" id="tcn:H9L16_15925"/>
<organism evidence="9 10">
    <name type="scientific">Thermomonas carbonis</name>
    <dbReference type="NCBI Taxonomy" id="1463158"/>
    <lineage>
        <taxon>Bacteria</taxon>
        <taxon>Pseudomonadati</taxon>
        <taxon>Pseudomonadota</taxon>
        <taxon>Gammaproteobacteria</taxon>
        <taxon>Lysobacterales</taxon>
        <taxon>Lysobacteraceae</taxon>
        <taxon>Thermomonas</taxon>
    </lineage>
</organism>
<dbReference type="InterPro" id="IPR039425">
    <property type="entry name" value="RNA_pol_sigma-70-like"/>
</dbReference>
<dbReference type="Pfam" id="PF08281">
    <property type="entry name" value="Sigma70_r4_2"/>
    <property type="match status" value="1"/>
</dbReference>
<dbReference type="SUPFAM" id="SSF88659">
    <property type="entry name" value="Sigma3 and sigma4 domains of RNA polymerase sigma factors"/>
    <property type="match status" value="1"/>
</dbReference>
<feature type="domain" description="RNA polymerase sigma factor 70 region 4 type 2" evidence="8">
    <location>
        <begin position="133"/>
        <end position="186"/>
    </location>
</feature>
<dbReference type="SUPFAM" id="SSF88946">
    <property type="entry name" value="Sigma2 domain of RNA polymerase sigma factors"/>
    <property type="match status" value="1"/>
</dbReference>
<dbReference type="InterPro" id="IPR014284">
    <property type="entry name" value="RNA_pol_sigma-70_dom"/>
</dbReference>
<keyword evidence="5 6" id="KW-0804">Transcription</keyword>
<keyword evidence="4 6" id="KW-0238">DNA-binding</keyword>
<evidence type="ECO:0000313" key="10">
    <source>
        <dbReference type="Proteomes" id="UP000515804"/>
    </source>
</evidence>
<evidence type="ECO:0000256" key="4">
    <source>
        <dbReference type="ARBA" id="ARBA00023125"/>
    </source>
</evidence>
<dbReference type="GO" id="GO:0003677">
    <property type="term" value="F:DNA binding"/>
    <property type="evidence" value="ECO:0007669"/>
    <property type="project" value="UniProtKB-KW"/>
</dbReference>
<dbReference type="Gene3D" id="1.10.1740.10">
    <property type="match status" value="1"/>
</dbReference>
<dbReference type="Proteomes" id="UP000515804">
    <property type="component" value="Chromosome"/>
</dbReference>
<dbReference type="NCBIfam" id="TIGR02937">
    <property type="entry name" value="sigma70-ECF"/>
    <property type="match status" value="1"/>
</dbReference>
<dbReference type="InterPro" id="IPR013324">
    <property type="entry name" value="RNA_pol_sigma_r3/r4-like"/>
</dbReference>
<dbReference type="InterPro" id="IPR007627">
    <property type="entry name" value="RNA_pol_sigma70_r2"/>
</dbReference>
<reference evidence="9 10" key="1">
    <citation type="submission" date="2020-08" db="EMBL/GenBank/DDBJ databases">
        <title>Genome sequence of Thermomonas carbonis KCTC 42013T.</title>
        <authorList>
            <person name="Hyun D.-W."/>
            <person name="Bae J.-W."/>
        </authorList>
    </citation>
    <scope>NUCLEOTIDE SEQUENCE [LARGE SCALE GENOMIC DNA]</scope>
    <source>
        <strain evidence="9 10">KCTC 42013</strain>
    </source>
</reference>
<protein>
    <recommendedName>
        <fullName evidence="6">RNA polymerase sigma factor</fullName>
    </recommendedName>
</protein>
<keyword evidence="10" id="KW-1185">Reference proteome</keyword>
<evidence type="ECO:0000256" key="5">
    <source>
        <dbReference type="ARBA" id="ARBA00023163"/>
    </source>
</evidence>
<evidence type="ECO:0000313" key="9">
    <source>
        <dbReference type="EMBL" id="QNN70076.1"/>
    </source>
</evidence>
<accession>A0A7G9SQF1</accession>
<dbReference type="Gene3D" id="1.10.10.10">
    <property type="entry name" value="Winged helix-like DNA-binding domain superfamily/Winged helix DNA-binding domain"/>
    <property type="match status" value="1"/>
</dbReference>
<dbReference type="InterPro" id="IPR036388">
    <property type="entry name" value="WH-like_DNA-bd_sf"/>
</dbReference>
<dbReference type="InterPro" id="IPR013249">
    <property type="entry name" value="RNA_pol_sigma70_r4_t2"/>
</dbReference>
<sequence length="192" mass="21551">MSAVPLQYSHDGAADPLAALLAQVAEGRRDAFESLYRQTSATMLGICLRVLRDREEAEDVLQEVYVAVWSKAAQFDRQRARAMTWLGTIARNRAIDRVRARPSPALHEPIDDHDLADEDAPTPAAGIDAALEREQLDDCIEQLEPKRRSLIRTAFFENVTYDVLAIRAEAPLGSVKSWIRRGLQQLKACLER</sequence>
<dbReference type="EMBL" id="CP060719">
    <property type="protein sequence ID" value="QNN70076.1"/>
    <property type="molecule type" value="Genomic_DNA"/>
</dbReference>
<keyword evidence="2 6" id="KW-0805">Transcription regulation</keyword>
<dbReference type="AlphaFoldDB" id="A0A7G9SQF1"/>